<feature type="transmembrane region" description="Helical" evidence="2">
    <location>
        <begin position="461"/>
        <end position="482"/>
    </location>
</feature>
<protein>
    <submittedName>
        <fullName evidence="6">Nicotinic acetylcholine receptor beta 2 subunit</fullName>
    </submittedName>
</protein>
<evidence type="ECO:0000313" key="6">
    <source>
        <dbReference type="EMBL" id="QQH14669.1"/>
    </source>
</evidence>
<dbReference type="PANTHER" id="PTHR36695">
    <property type="entry name" value="AGAP008648-PA"/>
    <property type="match status" value="1"/>
</dbReference>
<keyword evidence="2" id="KW-1133">Transmembrane helix</keyword>
<dbReference type="InterPro" id="IPR006202">
    <property type="entry name" value="Neur_chan_lig-bd"/>
</dbReference>
<dbReference type="Pfam" id="PF12248">
    <property type="entry name" value="Methyltransf_FA"/>
    <property type="match status" value="1"/>
</dbReference>
<evidence type="ECO:0000256" key="3">
    <source>
        <dbReference type="SAM" id="SignalP"/>
    </source>
</evidence>
<keyword evidence="6" id="KW-0675">Receptor</keyword>
<evidence type="ECO:0000256" key="2">
    <source>
        <dbReference type="SAM" id="Phobius"/>
    </source>
</evidence>
<evidence type="ECO:0000259" key="4">
    <source>
        <dbReference type="Pfam" id="PF02931"/>
    </source>
</evidence>
<dbReference type="GO" id="GO:0005230">
    <property type="term" value="F:extracellular ligand-gated monoatomic ion channel activity"/>
    <property type="evidence" value="ECO:0007669"/>
    <property type="project" value="InterPro"/>
</dbReference>
<dbReference type="GO" id="GO:0016020">
    <property type="term" value="C:membrane"/>
    <property type="evidence" value="ECO:0007669"/>
    <property type="project" value="UniProtKB-SubCell"/>
</dbReference>
<keyword evidence="3" id="KW-0732">Signal</keyword>
<dbReference type="AlphaFoldDB" id="A0A7T6C1Q0"/>
<dbReference type="InterPro" id="IPR036719">
    <property type="entry name" value="Neuro-gated_channel_TM_sf"/>
</dbReference>
<dbReference type="PANTHER" id="PTHR36695:SF12">
    <property type="entry name" value="AGAP008648-PA"/>
    <property type="match status" value="1"/>
</dbReference>
<dbReference type="SUPFAM" id="SSF63712">
    <property type="entry name" value="Nicotinic receptor ligand binding domain-like"/>
    <property type="match status" value="1"/>
</dbReference>
<dbReference type="CDD" id="cd18989">
    <property type="entry name" value="LGIC_ECD_cation"/>
    <property type="match status" value="1"/>
</dbReference>
<dbReference type="Pfam" id="PF02931">
    <property type="entry name" value="Neur_chan_LBD"/>
    <property type="match status" value="1"/>
</dbReference>
<dbReference type="SUPFAM" id="SSF90112">
    <property type="entry name" value="Neurotransmitter-gated ion-channel transmembrane pore"/>
    <property type="match status" value="1"/>
</dbReference>
<evidence type="ECO:0000256" key="1">
    <source>
        <dbReference type="ARBA" id="ARBA00004141"/>
    </source>
</evidence>
<feature type="signal peptide" evidence="3">
    <location>
        <begin position="1"/>
        <end position="17"/>
    </location>
</feature>
<reference evidence="6" key="1">
    <citation type="journal article" date="2020" name="Pest Manag.">
        <title>The cys-loop ligand-gated ion channel gene superfamilies of the cockroaches Blattella germanica and Periplaneta americana.</title>
        <authorList>
            <person name="Jones A.K."/>
            <person name="Goven D."/>
            <person name="Froger J.A."/>
            <person name="Bantz A."/>
            <person name="Raymond V."/>
        </authorList>
    </citation>
    <scope>NUCLEOTIDE SEQUENCE</scope>
</reference>
<feature type="domain" description="Neurotransmitter-gated ion-channel ligand-binding" evidence="4">
    <location>
        <begin position="234"/>
        <end position="395"/>
    </location>
</feature>
<dbReference type="InterPro" id="IPR038050">
    <property type="entry name" value="Neuro_actylchol_rec"/>
</dbReference>
<organism evidence="6">
    <name type="scientific">Blattella germanica</name>
    <name type="common">German cockroach</name>
    <name type="synonym">Blatta germanica</name>
    <dbReference type="NCBI Taxonomy" id="6973"/>
    <lineage>
        <taxon>Eukaryota</taxon>
        <taxon>Metazoa</taxon>
        <taxon>Ecdysozoa</taxon>
        <taxon>Arthropoda</taxon>
        <taxon>Hexapoda</taxon>
        <taxon>Insecta</taxon>
        <taxon>Pterygota</taxon>
        <taxon>Neoptera</taxon>
        <taxon>Polyneoptera</taxon>
        <taxon>Dictyoptera</taxon>
        <taxon>Blattodea</taxon>
        <taxon>Blaberoidea</taxon>
        <taxon>Blattellidae</taxon>
        <taxon>Blattella</taxon>
    </lineage>
</organism>
<feature type="domain" description="Farnesoic acid O-methyl transferase" evidence="5">
    <location>
        <begin position="37"/>
        <end position="179"/>
    </location>
</feature>
<feature type="chain" id="PRO_5030984797" evidence="3">
    <location>
        <begin position="18"/>
        <end position="580"/>
    </location>
</feature>
<comment type="subcellular location">
    <subcellularLocation>
        <location evidence="1">Membrane</location>
        <topology evidence="1">Multi-pass membrane protein</topology>
    </subcellularLocation>
</comment>
<dbReference type="EMBL" id="MW246824">
    <property type="protein sequence ID" value="QQH14669.1"/>
    <property type="molecule type" value="mRNA"/>
</dbReference>
<feature type="transmembrane region" description="Helical" evidence="2">
    <location>
        <begin position="428"/>
        <end position="449"/>
    </location>
</feature>
<feature type="transmembrane region" description="Helical" evidence="2">
    <location>
        <begin position="552"/>
        <end position="577"/>
    </location>
</feature>
<accession>A0A7T6C1Q0</accession>
<dbReference type="InterPro" id="IPR022041">
    <property type="entry name" value="Methyltransf_FA"/>
</dbReference>
<sequence>MDLKFGIVITLIVGVVSIQTDVNTEVYQRDCKLMFTYGYGYNKYFHISEAGTHKGRELTIRFLVRARSDAHLLLSPVQSPSEIMPVYEIVLGAGKNTFSDIRRLRRSSTRATSATKDLLSPIELRAFWVRLDNKGLIEVGKEGEDAPFLFWTDPTPLDIQYFSFCTWTGVVGKWLYDCPIANDTEKIEVVEEKPTTMTEKLRKDLLSNYDPYALPLLHADHRIIIFMHLIYHHVPQHWMDEKIRWNPNDYGGLTDVHIKEHEVWIPEIVLYNSIGHGANILGHSGMTITSEGAVMWSPSATLQVWCNINVSEWPNDEHTCELQLGFWTQREFLELLIVDNQTVMENEEKTRSEWKIVKMEAETLITAKPWIQDVDFDDDSSSPDSLTVRITVRRQSQHYHTLLETPLVVISMLMFLSFWMTPESSNKIGIICICLVLLALLIVTIGTLLPAPADHVPCLQLYSWLMVAGVVILLITTFITCITRYMHSKPPPSLLSLIVSHPIAQNALLLPKLNSEPGKSYNQLEESNDINESSADLSSRIITPSHQEIQQIWILIGTAVDRIACIIYIIFLIIILIKCN</sequence>
<name>A0A7T6C1Q0_BLAGE</name>
<dbReference type="Gene3D" id="2.70.170.10">
    <property type="entry name" value="Neurotransmitter-gated ion-channel ligand-binding domain"/>
    <property type="match status" value="1"/>
</dbReference>
<dbReference type="Gene3D" id="1.20.58.390">
    <property type="entry name" value="Neurotransmitter-gated ion-channel transmembrane domain"/>
    <property type="match status" value="1"/>
</dbReference>
<proteinExistence type="evidence at transcript level"/>
<evidence type="ECO:0000259" key="5">
    <source>
        <dbReference type="Pfam" id="PF12248"/>
    </source>
</evidence>
<keyword evidence="2" id="KW-0472">Membrane</keyword>
<keyword evidence="2" id="KW-0812">Transmembrane</keyword>
<dbReference type="InterPro" id="IPR036734">
    <property type="entry name" value="Neur_chan_lig-bd_sf"/>
</dbReference>
<feature type="transmembrane region" description="Helical" evidence="2">
    <location>
        <begin position="399"/>
        <end position="421"/>
    </location>
</feature>